<gene>
    <name evidence="7" type="ORF">NOF55_08380</name>
</gene>
<dbReference type="Proteomes" id="UP001208771">
    <property type="component" value="Unassembled WGS sequence"/>
</dbReference>
<dbReference type="Pfam" id="PF00496">
    <property type="entry name" value="SBP_bac_5"/>
    <property type="match status" value="1"/>
</dbReference>
<evidence type="ECO:0000256" key="4">
    <source>
        <dbReference type="ARBA" id="ARBA00022729"/>
    </source>
</evidence>
<dbReference type="InterPro" id="IPR030678">
    <property type="entry name" value="Peptide/Ni-bd"/>
</dbReference>
<evidence type="ECO:0000313" key="7">
    <source>
        <dbReference type="EMBL" id="MCX8997120.1"/>
    </source>
</evidence>
<dbReference type="EMBL" id="JANFPI010000002">
    <property type="protein sequence ID" value="MCX8997120.1"/>
    <property type="molecule type" value="Genomic_DNA"/>
</dbReference>
<dbReference type="PANTHER" id="PTHR30290">
    <property type="entry name" value="PERIPLASMIC BINDING COMPONENT OF ABC TRANSPORTER"/>
    <property type="match status" value="1"/>
</dbReference>
<dbReference type="GO" id="GO:1904680">
    <property type="term" value="F:peptide transmembrane transporter activity"/>
    <property type="evidence" value="ECO:0007669"/>
    <property type="project" value="TreeGrafter"/>
</dbReference>
<evidence type="ECO:0000259" key="6">
    <source>
        <dbReference type="Pfam" id="PF00496"/>
    </source>
</evidence>
<comment type="similarity">
    <text evidence="2">Belongs to the bacterial solute-binding protein 5 family.</text>
</comment>
<feature type="domain" description="Solute-binding protein family 5" evidence="6">
    <location>
        <begin position="69"/>
        <end position="435"/>
    </location>
</feature>
<dbReference type="GO" id="GO:0043190">
    <property type="term" value="C:ATP-binding cassette (ABC) transporter complex"/>
    <property type="evidence" value="ECO:0007669"/>
    <property type="project" value="InterPro"/>
</dbReference>
<evidence type="ECO:0000256" key="1">
    <source>
        <dbReference type="ARBA" id="ARBA00004418"/>
    </source>
</evidence>
<dbReference type="Gene3D" id="3.10.105.10">
    <property type="entry name" value="Dipeptide-binding Protein, Domain 3"/>
    <property type="match status" value="1"/>
</dbReference>
<dbReference type="SUPFAM" id="SSF53850">
    <property type="entry name" value="Periplasmic binding protein-like II"/>
    <property type="match status" value="1"/>
</dbReference>
<evidence type="ECO:0000256" key="2">
    <source>
        <dbReference type="ARBA" id="ARBA00005695"/>
    </source>
</evidence>
<dbReference type="InterPro" id="IPR000914">
    <property type="entry name" value="SBP_5_dom"/>
</dbReference>
<dbReference type="GO" id="GO:0015833">
    <property type="term" value="P:peptide transport"/>
    <property type="evidence" value="ECO:0007669"/>
    <property type="project" value="TreeGrafter"/>
</dbReference>
<protein>
    <submittedName>
        <fullName evidence="7">ABC transporter substrate-binding protein</fullName>
    </submittedName>
</protein>
<dbReference type="PANTHER" id="PTHR30290:SF9">
    <property type="entry name" value="OLIGOPEPTIDE-BINDING PROTEIN APPA"/>
    <property type="match status" value="1"/>
</dbReference>
<accession>A0AAE3SW60</accession>
<evidence type="ECO:0000256" key="5">
    <source>
        <dbReference type="SAM" id="SignalP"/>
    </source>
</evidence>
<evidence type="ECO:0000313" key="8">
    <source>
        <dbReference type="Proteomes" id="UP001208771"/>
    </source>
</evidence>
<dbReference type="PIRSF" id="PIRSF002741">
    <property type="entry name" value="MppA"/>
    <property type="match status" value="1"/>
</dbReference>
<dbReference type="Gene3D" id="3.90.76.10">
    <property type="entry name" value="Dipeptide-binding Protein, Domain 1"/>
    <property type="match status" value="1"/>
</dbReference>
<keyword evidence="4 5" id="KW-0732">Signal</keyword>
<dbReference type="RefSeq" id="WP_306410889.1">
    <property type="nucleotide sequence ID" value="NZ_JANFPI010000002.1"/>
</dbReference>
<dbReference type="GO" id="GO:0030288">
    <property type="term" value="C:outer membrane-bounded periplasmic space"/>
    <property type="evidence" value="ECO:0007669"/>
    <property type="project" value="UniProtKB-ARBA"/>
</dbReference>
<dbReference type="AlphaFoldDB" id="A0AAE3SW60"/>
<organism evidence="7 8">
    <name type="scientific">Ectorhizobium quercum</name>
    <dbReference type="NCBI Taxonomy" id="2965071"/>
    <lineage>
        <taxon>Bacteria</taxon>
        <taxon>Pseudomonadati</taxon>
        <taxon>Pseudomonadota</taxon>
        <taxon>Alphaproteobacteria</taxon>
        <taxon>Hyphomicrobiales</taxon>
        <taxon>Rhizobiaceae</taxon>
        <taxon>Ectorhizobium</taxon>
    </lineage>
</organism>
<name>A0AAE3SW60_9HYPH</name>
<feature type="signal peptide" evidence="5">
    <location>
        <begin position="1"/>
        <end position="24"/>
    </location>
</feature>
<reference evidence="7" key="1">
    <citation type="submission" date="2022-07" db="EMBL/GenBank/DDBJ databases">
        <title>Ectorhizobium quercum gen.nov., sp. nov.</title>
        <authorList>
            <person name="Ma T."/>
            <person name="Li Y."/>
        </authorList>
    </citation>
    <scope>NUCLEOTIDE SEQUENCE</scope>
    <source>
        <strain evidence="7">BDR2-2</strain>
    </source>
</reference>
<dbReference type="CDD" id="cd08498">
    <property type="entry name" value="PBP2_NikA_DppA_OppA_like_2"/>
    <property type="match status" value="1"/>
</dbReference>
<dbReference type="InterPro" id="IPR039424">
    <property type="entry name" value="SBP_5"/>
</dbReference>
<feature type="chain" id="PRO_5042211611" evidence="5">
    <location>
        <begin position="25"/>
        <end position="533"/>
    </location>
</feature>
<sequence>MKPRGTLILLATAAAIGLVQPVMAETLKLAGTTAALTFDPHSTNDFVTTSIVRQVYESLVELDADMSTVPGLATAWEAVGDNTWRLTLRQNVKFHDGSAMTAEDVAFSVKRQASAALYKTLFGNIADAKVVDASTVDIVSKGPDPILPVKLTRLFVVSQKWAADHAVTEVPSLGTEGTEAYSLRHANGTGPMLLVDQVPGQKTVFKKNDAWWGTFKGNVTDAVYTAIGSAPTRVAALLSGEVDMITDLPLQDIPRVEQTSGMAVVDGPQRLFMELEMDGSRNVALATYDKSGQPLPSNPFKDVRVRQAIAHGINAQLIVDRIMRGKAKVIGTGSAPGFSGYQADLDSHWDYDVDLSKKLLTEAGYPDGFSTTLNCPLERYVNTDEICKAVSSMLARVGIDVKVNAMVWPEFAKMLTNGPNSSFHLIGAAGNSGDVQDTFVAVMATRDKDKGRGQQNWALWTNPQFDAIVDELVGTLDAKRRTELYREGLTIARDNVHAVYLHQPFLTWAMNASVSIPVRADSTVMFQNVEIKR</sequence>
<keyword evidence="3" id="KW-0813">Transport</keyword>
<evidence type="ECO:0000256" key="3">
    <source>
        <dbReference type="ARBA" id="ARBA00022448"/>
    </source>
</evidence>
<comment type="caution">
    <text evidence="7">The sequence shown here is derived from an EMBL/GenBank/DDBJ whole genome shotgun (WGS) entry which is preliminary data.</text>
</comment>
<proteinExistence type="inferred from homology"/>
<keyword evidence="8" id="KW-1185">Reference proteome</keyword>
<dbReference type="Gene3D" id="3.40.190.10">
    <property type="entry name" value="Periplasmic binding protein-like II"/>
    <property type="match status" value="1"/>
</dbReference>
<comment type="subcellular location">
    <subcellularLocation>
        <location evidence="1">Periplasm</location>
    </subcellularLocation>
</comment>